<dbReference type="InterPro" id="IPR051531">
    <property type="entry name" value="N-acetyltransferase"/>
</dbReference>
<evidence type="ECO:0000313" key="2">
    <source>
        <dbReference type="EMBL" id="MDM8194755.1"/>
    </source>
</evidence>
<dbReference type="EC" id="2.-.-.-" evidence="2"/>
<evidence type="ECO:0000313" key="3">
    <source>
        <dbReference type="Proteomes" id="UP001529275"/>
    </source>
</evidence>
<dbReference type="InterPro" id="IPR000182">
    <property type="entry name" value="GNAT_dom"/>
</dbReference>
<feature type="domain" description="N-acetyltransferase" evidence="1">
    <location>
        <begin position="14"/>
        <end position="176"/>
    </location>
</feature>
<evidence type="ECO:0000259" key="1">
    <source>
        <dbReference type="PROSITE" id="PS51186"/>
    </source>
</evidence>
<dbReference type="RefSeq" id="WP_289526978.1">
    <property type="nucleotide sequence ID" value="NZ_JAUDCK010000001.1"/>
</dbReference>
<organism evidence="2 3">
    <name type="scientific">Massilimicrobiota timonensis</name>
    <dbReference type="NCBI Taxonomy" id="1776392"/>
    <lineage>
        <taxon>Bacteria</taxon>
        <taxon>Bacillati</taxon>
        <taxon>Bacillota</taxon>
        <taxon>Erysipelotrichia</taxon>
        <taxon>Erysipelotrichales</taxon>
        <taxon>Erysipelotrichaceae</taxon>
        <taxon>Massilimicrobiota</taxon>
    </lineage>
</organism>
<keyword evidence="3" id="KW-1185">Reference proteome</keyword>
<accession>A0ABT7UF26</accession>
<reference evidence="3" key="1">
    <citation type="submission" date="2023-06" db="EMBL/GenBank/DDBJ databases">
        <title>Identification and characterization of horizontal gene transfer across gut microbiota members of farm animals based on homology search.</title>
        <authorList>
            <person name="Zeman M."/>
            <person name="Kubasova T."/>
            <person name="Jahodarova E."/>
            <person name="Nykrynova M."/>
            <person name="Rychlik I."/>
        </authorList>
    </citation>
    <scope>NUCLEOTIDE SEQUENCE [LARGE SCALE GENOMIC DNA]</scope>
    <source>
        <strain evidence="3">ET341</strain>
    </source>
</reference>
<gene>
    <name evidence="2" type="ORF">QUV98_00235</name>
</gene>
<protein>
    <submittedName>
        <fullName evidence="2">GNAT family protein</fullName>
        <ecNumber evidence="2">2.-.-.-</ecNumber>
    </submittedName>
</protein>
<dbReference type="Pfam" id="PF13302">
    <property type="entry name" value="Acetyltransf_3"/>
    <property type="match status" value="1"/>
</dbReference>
<dbReference type="EMBL" id="JAUDCK010000001">
    <property type="protein sequence ID" value="MDM8194755.1"/>
    <property type="molecule type" value="Genomic_DNA"/>
</dbReference>
<proteinExistence type="predicted"/>
<sequence>MKHIGTQNIETSRLLLRQFKINDVDDMLKNWVQDEEVTRFLTWQPHENKATTINILNEWIHQYAKLDYYNWAIVLKDCQEVIGNIAVVSHNEKAQLAQIGYCLSRKYWHQGIMTEALNKVIDFLFDQVQYECIQSHHNIQNPHSGAVMKKCGMKYEGTLRHSDWDNQGVYDACYYSILRSDK</sequence>
<dbReference type="GO" id="GO:0016740">
    <property type="term" value="F:transferase activity"/>
    <property type="evidence" value="ECO:0007669"/>
    <property type="project" value="UniProtKB-KW"/>
</dbReference>
<dbReference type="SUPFAM" id="SSF55729">
    <property type="entry name" value="Acyl-CoA N-acyltransferases (Nat)"/>
    <property type="match status" value="1"/>
</dbReference>
<comment type="caution">
    <text evidence="2">The sequence shown here is derived from an EMBL/GenBank/DDBJ whole genome shotgun (WGS) entry which is preliminary data.</text>
</comment>
<dbReference type="PANTHER" id="PTHR43792">
    <property type="entry name" value="GNAT FAMILY, PUTATIVE (AFU_ORTHOLOGUE AFUA_3G00765)-RELATED-RELATED"/>
    <property type="match status" value="1"/>
</dbReference>
<dbReference type="PROSITE" id="PS51186">
    <property type="entry name" value="GNAT"/>
    <property type="match status" value="1"/>
</dbReference>
<dbReference type="InterPro" id="IPR016181">
    <property type="entry name" value="Acyl_CoA_acyltransferase"/>
</dbReference>
<dbReference type="Proteomes" id="UP001529275">
    <property type="component" value="Unassembled WGS sequence"/>
</dbReference>
<name>A0ABT7UF26_9FIRM</name>
<keyword evidence="2" id="KW-0808">Transferase</keyword>
<dbReference type="Gene3D" id="3.40.630.30">
    <property type="match status" value="1"/>
</dbReference>